<comment type="caution">
    <text evidence="1">The sequence shown here is derived from an EMBL/GenBank/DDBJ whole genome shotgun (WGS) entry which is preliminary data.</text>
</comment>
<gene>
    <name evidence="1" type="ORF">L323_15115</name>
</gene>
<organism evidence="1 2">
    <name type="scientific">Ruminiclostridium papyrosolvens C7</name>
    <dbReference type="NCBI Taxonomy" id="1330534"/>
    <lineage>
        <taxon>Bacteria</taxon>
        <taxon>Bacillati</taxon>
        <taxon>Bacillota</taxon>
        <taxon>Clostridia</taxon>
        <taxon>Eubacteriales</taxon>
        <taxon>Oscillospiraceae</taxon>
        <taxon>Ruminiclostridium</taxon>
    </lineage>
</organism>
<dbReference type="EMBL" id="ATAY01000076">
    <property type="protein sequence ID" value="EPR10036.1"/>
    <property type="molecule type" value="Genomic_DNA"/>
</dbReference>
<evidence type="ECO:0000313" key="2">
    <source>
        <dbReference type="Proteomes" id="UP000016860"/>
    </source>
</evidence>
<dbReference type="AlphaFoldDB" id="U4QZZ4"/>
<evidence type="ECO:0000313" key="1">
    <source>
        <dbReference type="EMBL" id="EPR10036.1"/>
    </source>
</evidence>
<dbReference type="PATRIC" id="fig|1330534.3.peg.2995"/>
<proteinExistence type="predicted"/>
<dbReference type="Proteomes" id="UP000016860">
    <property type="component" value="Unassembled WGS sequence"/>
</dbReference>
<reference evidence="1 2" key="1">
    <citation type="journal article" date="2013" name="Genome Announc.">
        <title>Draft Genome Sequence of the Cellulolytic Bacterium Clostridium papyrosolvens C7 (ATCC 700395).</title>
        <authorList>
            <person name="Zepeda V."/>
            <person name="Dassa B."/>
            <person name="Borovok I."/>
            <person name="Lamed R."/>
            <person name="Bayer E.A."/>
            <person name="Cate J.H."/>
        </authorList>
    </citation>
    <scope>NUCLEOTIDE SEQUENCE [LARGE SCALE GENOMIC DNA]</scope>
    <source>
        <strain evidence="1 2">C7</strain>
    </source>
</reference>
<accession>U4QZZ4</accession>
<name>U4QZZ4_9FIRM</name>
<dbReference type="STRING" id="1330534.L323_15115"/>
<sequence>MHTKNTPPFNNLGIIFQNMRILVILLNLLTKNNHFSQVCHAICTVKTLRFINQLIALYVIKNIYILAVCLESTGAKTKKYINILMYEYIYMNYLNFKVAYFL</sequence>
<protein>
    <submittedName>
        <fullName evidence="1">Uncharacterized protein</fullName>
    </submittedName>
</protein>